<proteinExistence type="inferred from homology"/>
<dbReference type="SUPFAM" id="SSF56281">
    <property type="entry name" value="Metallo-hydrolase/oxidoreductase"/>
    <property type="match status" value="1"/>
</dbReference>
<protein>
    <recommendedName>
        <fullName evidence="4">MBL fold metallo-hydrolase</fullName>
    </recommendedName>
</protein>
<evidence type="ECO:0000313" key="2">
    <source>
        <dbReference type="EMBL" id="GLQ06556.1"/>
    </source>
</evidence>
<reference evidence="2" key="1">
    <citation type="journal article" date="2014" name="Int. J. Syst. Evol. Microbiol.">
        <title>Complete genome of a new Firmicutes species belonging to the dominant human colonic microbiota ('Ruminococcus bicirculans') reveals two chromosomes and a selective capacity to utilize plant glucans.</title>
        <authorList>
            <consortium name="NISC Comparative Sequencing Program"/>
            <person name="Wegmann U."/>
            <person name="Louis P."/>
            <person name="Goesmann A."/>
            <person name="Henrissat B."/>
            <person name="Duncan S.H."/>
            <person name="Flint H.J."/>
        </authorList>
    </citation>
    <scope>NUCLEOTIDE SEQUENCE</scope>
    <source>
        <strain evidence="2">NBRC 103408</strain>
    </source>
</reference>
<evidence type="ECO:0000256" key="1">
    <source>
        <dbReference type="ARBA" id="ARBA00010303"/>
    </source>
</evidence>
<dbReference type="RefSeq" id="WP_169560707.1">
    <property type="nucleotide sequence ID" value="NZ_BSNF01000006.1"/>
</dbReference>
<sequence>MAARIEFVNHSSVLVSSDTVAVLSDPWYFGSVFHKGWSLLVENDDAYIRQLLERTTHIWISHEHPDHFSPPFFMKYRDILQQRNIPILFQKTRDGRVTDFLEGKGFQVIEIPEGERYSLSEDFTVRIAKSDLYDSALLMEVEGQTVFNLNDCPLHEDRTLQAFQDRYGTCDVLLTQFSYAAWKGGRDNAAWRRRAVRSKLNAMRKQFRYLSPKKCIPFASFVYFSNDLNRYMNDEVNTPDKVLAALKDETPEIVFMQPGEVQPLETLAARPESARWWQEAFIRASDLPGLRYEESFRPEELAAGFKEYQKRIFRKNSRTIMGLAARLLPLKPFGKTRIRLAESGQVVEIDMMKDLRVAAGEADVEMHSASLDFMFRNEFGFDTLFVNGCFEESAPDGFSRFAKCFAIGNLNAMGLHIGLSLLGRLDVIFLLIRKMNSVRNNVSNGGAAKEATRG</sequence>
<evidence type="ECO:0008006" key="4">
    <source>
        <dbReference type="Google" id="ProtNLM"/>
    </source>
</evidence>
<dbReference type="Gene3D" id="3.60.15.10">
    <property type="entry name" value="Ribonuclease Z/Hydroxyacylglutathione hydrolase-like"/>
    <property type="match status" value="1"/>
</dbReference>
<gene>
    <name evidence="2" type="ORF">GCM10007924_17770</name>
</gene>
<comment type="similarity">
    <text evidence="1">Belongs to the CMP-Neu5Ac hydroxylase family.</text>
</comment>
<evidence type="ECO:0000313" key="3">
    <source>
        <dbReference type="Proteomes" id="UP001161409"/>
    </source>
</evidence>
<dbReference type="PANTHER" id="PTHR46522:SF1">
    <property type="entry name" value="INACTIVE CYTIDINE MONOPHOSPHATE-N-ACETYLNEURAMINIC ACID HYDROXYLASE"/>
    <property type="match status" value="1"/>
</dbReference>
<dbReference type="InterPro" id="IPR027033">
    <property type="entry name" value="Cnh"/>
</dbReference>
<comment type="caution">
    <text evidence="2">The sequence shown here is derived from an EMBL/GenBank/DDBJ whole genome shotgun (WGS) entry which is preliminary data.</text>
</comment>
<dbReference type="Proteomes" id="UP001161409">
    <property type="component" value="Unassembled WGS sequence"/>
</dbReference>
<dbReference type="InterPro" id="IPR036866">
    <property type="entry name" value="RibonucZ/Hydroxyglut_hydro"/>
</dbReference>
<accession>A0ABQ5U490</accession>
<reference evidence="2" key="2">
    <citation type="submission" date="2023-01" db="EMBL/GenBank/DDBJ databases">
        <title>Draft genome sequence of Sneathiella chinensis strain NBRC 103408.</title>
        <authorList>
            <person name="Sun Q."/>
            <person name="Mori K."/>
        </authorList>
    </citation>
    <scope>NUCLEOTIDE SEQUENCE</scope>
    <source>
        <strain evidence="2">NBRC 103408</strain>
    </source>
</reference>
<name>A0ABQ5U490_9PROT</name>
<dbReference type="PANTHER" id="PTHR46522">
    <property type="entry name" value="CYTIDINE MONOPHOSPHATE-N-ACETYLNEURAMINIC ACID HYDROXYLASE"/>
    <property type="match status" value="1"/>
</dbReference>
<dbReference type="EMBL" id="BSNF01000006">
    <property type="protein sequence ID" value="GLQ06556.1"/>
    <property type="molecule type" value="Genomic_DNA"/>
</dbReference>
<keyword evidence="3" id="KW-1185">Reference proteome</keyword>
<organism evidence="2 3">
    <name type="scientific">Sneathiella chinensis</name>
    <dbReference type="NCBI Taxonomy" id="349750"/>
    <lineage>
        <taxon>Bacteria</taxon>
        <taxon>Pseudomonadati</taxon>
        <taxon>Pseudomonadota</taxon>
        <taxon>Alphaproteobacteria</taxon>
        <taxon>Sneathiellales</taxon>
        <taxon>Sneathiellaceae</taxon>
        <taxon>Sneathiella</taxon>
    </lineage>
</organism>